<dbReference type="Proteomes" id="UP000016923">
    <property type="component" value="Unassembled WGS sequence"/>
</dbReference>
<protein>
    <submittedName>
        <fullName evidence="2">Diacylglycerol kinase catalytic domain-containing protein</fullName>
    </submittedName>
</protein>
<dbReference type="Gene3D" id="2.60.200.40">
    <property type="match status" value="1"/>
</dbReference>
<dbReference type="eggNOG" id="ENOG502S2DU">
    <property type="taxonomic scope" value="Eukaryota"/>
</dbReference>
<dbReference type="PANTHER" id="PTHR12358">
    <property type="entry name" value="SPHINGOSINE KINASE"/>
    <property type="match status" value="1"/>
</dbReference>
<evidence type="ECO:0000313" key="2">
    <source>
        <dbReference type="EMBL" id="EPE02325.1"/>
    </source>
</evidence>
<dbReference type="OrthoDB" id="3853857at2759"/>
<dbReference type="Gene3D" id="3.40.50.10330">
    <property type="entry name" value="Probable inorganic polyphosphate/atp-NAD kinase, domain 1"/>
    <property type="match status" value="1"/>
</dbReference>
<dbReference type="InterPro" id="IPR016064">
    <property type="entry name" value="NAD/diacylglycerol_kinase_sf"/>
</dbReference>
<evidence type="ECO:0000313" key="3">
    <source>
        <dbReference type="Proteomes" id="UP000016923"/>
    </source>
</evidence>
<dbReference type="InterPro" id="IPR001206">
    <property type="entry name" value="Diacylglycerol_kinase_cat_dom"/>
</dbReference>
<dbReference type="VEuPathDB" id="FungiDB:F503_06525"/>
<sequence>MASFADGRLVVSGQDGSTKTVPENELLFIVEGQKAEGEAAGAVYRIYSLHEATPAADSSDAGAPAPLPKYELSTALLLGQDVQKLPQDFLKKHLLTGTPLVLPSASSPLHVVVSTGSGLRQAKPFYDGVLAPLLQDAFSLTADHGENKESSSASSGNAGNVYSLLITKSKESVTSFAHTLHGPSAQSTQKSPTIILLSGDGGIVDLLNGVSSDSGALGASPHLDPTIALLPLGTGNALFHSLHKPAYEADAAATAASGTAAPSPLVHGLRTLFRGRPAPLPSFEASFAPGSHTVDYTAAAGDASVLQQGGKSIERLQGAIVASYGFHAQLVWESDTPEYRKHGDARFGIVASELIKKSHAYSTDVSLIDTGDSAAEPQAHSIGHEFNYVLATLVSELQQGFTISPASQPLDGQLRLVHFGAVGGSRTMEIMMLAYNKGAHVKEGDVGYEAIDEVEIKILEQDPRWRKVCIDGTIVEIPQGGWMKVRKAARPVLNVITTV</sequence>
<dbReference type="GO" id="GO:0016020">
    <property type="term" value="C:membrane"/>
    <property type="evidence" value="ECO:0007669"/>
    <property type="project" value="TreeGrafter"/>
</dbReference>
<dbReference type="Pfam" id="PF00781">
    <property type="entry name" value="DAGK_cat"/>
    <property type="match status" value="1"/>
</dbReference>
<reference evidence="2 3" key="1">
    <citation type="journal article" date="2013" name="BMC Genomics">
        <title>The genome and transcriptome of the pine saprophyte Ophiostoma piceae, and a comparison with the bark beetle-associated pine pathogen Grosmannia clavigera.</title>
        <authorList>
            <person name="Haridas S."/>
            <person name="Wang Y."/>
            <person name="Lim L."/>
            <person name="Massoumi Alamouti S."/>
            <person name="Jackman S."/>
            <person name="Docking R."/>
            <person name="Robertson G."/>
            <person name="Birol I."/>
            <person name="Bohlmann J."/>
            <person name="Breuil C."/>
        </authorList>
    </citation>
    <scope>NUCLEOTIDE SEQUENCE [LARGE SCALE GENOMIC DNA]</scope>
    <source>
        <strain evidence="2 3">UAMH 11346</strain>
    </source>
</reference>
<keyword evidence="2" id="KW-0808">Transferase</keyword>
<feature type="domain" description="DAGKc" evidence="1">
    <location>
        <begin position="162"/>
        <end position="259"/>
    </location>
</feature>
<dbReference type="AlphaFoldDB" id="S3CP19"/>
<dbReference type="GO" id="GO:0005737">
    <property type="term" value="C:cytoplasm"/>
    <property type="evidence" value="ECO:0007669"/>
    <property type="project" value="TreeGrafter"/>
</dbReference>
<organism evidence="2 3">
    <name type="scientific">Ophiostoma piceae (strain UAMH 11346)</name>
    <name type="common">Sap stain fungus</name>
    <dbReference type="NCBI Taxonomy" id="1262450"/>
    <lineage>
        <taxon>Eukaryota</taxon>
        <taxon>Fungi</taxon>
        <taxon>Dikarya</taxon>
        <taxon>Ascomycota</taxon>
        <taxon>Pezizomycotina</taxon>
        <taxon>Sordariomycetes</taxon>
        <taxon>Sordariomycetidae</taxon>
        <taxon>Ophiostomatales</taxon>
        <taxon>Ophiostomataceae</taxon>
        <taxon>Ophiostoma</taxon>
    </lineage>
</organism>
<keyword evidence="3" id="KW-1185">Reference proteome</keyword>
<accession>S3CP19</accession>
<dbReference type="SUPFAM" id="SSF111331">
    <property type="entry name" value="NAD kinase/diacylglycerol kinase-like"/>
    <property type="match status" value="1"/>
</dbReference>
<dbReference type="InterPro" id="IPR050187">
    <property type="entry name" value="Lipid_Phosphate_FormReg"/>
</dbReference>
<dbReference type="InterPro" id="IPR017438">
    <property type="entry name" value="ATP-NAD_kinase_N"/>
</dbReference>
<dbReference type="OMA" id="YGFHASI"/>
<dbReference type="GO" id="GO:0001727">
    <property type="term" value="F:lipid kinase activity"/>
    <property type="evidence" value="ECO:0007669"/>
    <property type="project" value="TreeGrafter"/>
</dbReference>
<evidence type="ECO:0000259" key="1">
    <source>
        <dbReference type="Pfam" id="PF00781"/>
    </source>
</evidence>
<dbReference type="PANTHER" id="PTHR12358:SF108">
    <property type="entry name" value="DAGKC DOMAIN-CONTAINING PROTEIN"/>
    <property type="match status" value="1"/>
</dbReference>
<keyword evidence="2" id="KW-0418">Kinase</keyword>
<dbReference type="EMBL" id="KE148181">
    <property type="protein sequence ID" value="EPE02325.1"/>
    <property type="molecule type" value="Genomic_DNA"/>
</dbReference>
<dbReference type="HOGENOM" id="CLU_021934_0_0_1"/>
<name>S3CP19_OPHP1</name>
<proteinExistence type="predicted"/>
<dbReference type="GO" id="GO:0046512">
    <property type="term" value="P:sphingosine biosynthetic process"/>
    <property type="evidence" value="ECO:0007669"/>
    <property type="project" value="TreeGrafter"/>
</dbReference>
<gene>
    <name evidence="2" type="ORF">F503_06525</name>
</gene>